<evidence type="ECO:0000313" key="1">
    <source>
        <dbReference type="EMBL" id="TQN48341.1"/>
    </source>
</evidence>
<dbReference type="AlphaFoldDB" id="A0A543PW84"/>
<gene>
    <name evidence="1" type="ORF">FHX52_1472</name>
</gene>
<proteinExistence type="predicted"/>
<comment type="caution">
    <text evidence="1">The sequence shown here is derived from an EMBL/GenBank/DDBJ whole genome shotgun (WGS) entry which is preliminary data.</text>
</comment>
<dbReference type="Proteomes" id="UP000320085">
    <property type="component" value="Unassembled WGS sequence"/>
</dbReference>
<reference evidence="1 2" key="1">
    <citation type="submission" date="2019-06" db="EMBL/GenBank/DDBJ databases">
        <title>Sequencing the genomes of 1000 actinobacteria strains.</title>
        <authorList>
            <person name="Klenk H.-P."/>
        </authorList>
    </citation>
    <scope>NUCLEOTIDE SEQUENCE [LARGE SCALE GENOMIC DNA]</scope>
    <source>
        <strain evidence="1 2">DSM 21776</strain>
    </source>
</reference>
<name>A0A543PW84_9MICO</name>
<accession>A0A543PW84</accession>
<protein>
    <submittedName>
        <fullName evidence="1">Uncharacterized protein</fullName>
    </submittedName>
</protein>
<sequence>MFCMTFEDLPPDVKKIPLTDRRVAADVIDLIIGDEARADGCVGLMVCDEEHRGILPIVLSDVPHDADLRALAALLDMILPLVVARSGSLLMGRGRPGGGVPTDADRAWHQQSIDACRAHGVRLLGFHVATRDGVTALPQPLAAAP</sequence>
<dbReference type="EMBL" id="VFQF01000001">
    <property type="protein sequence ID" value="TQN48341.1"/>
    <property type="molecule type" value="Genomic_DNA"/>
</dbReference>
<evidence type="ECO:0000313" key="2">
    <source>
        <dbReference type="Proteomes" id="UP000320085"/>
    </source>
</evidence>
<organism evidence="1 2">
    <name type="scientific">Humibacillus xanthopallidus</name>
    <dbReference type="NCBI Taxonomy" id="412689"/>
    <lineage>
        <taxon>Bacteria</taxon>
        <taxon>Bacillati</taxon>
        <taxon>Actinomycetota</taxon>
        <taxon>Actinomycetes</taxon>
        <taxon>Micrococcales</taxon>
        <taxon>Intrasporangiaceae</taxon>
        <taxon>Humibacillus</taxon>
    </lineage>
</organism>